<dbReference type="AlphaFoldDB" id="A0A1I4ZIW8"/>
<evidence type="ECO:0000259" key="1">
    <source>
        <dbReference type="PROSITE" id="PS51186"/>
    </source>
</evidence>
<organism evidence="3 4">
    <name type="scientific">Algoriella xinjiangensis</name>
    <dbReference type="NCBI Taxonomy" id="684065"/>
    <lineage>
        <taxon>Bacteria</taxon>
        <taxon>Pseudomonadati</taxon>
        <taxon>Bacteroidota</taxon>
        <taxon>Flavobacteriia</taxon>
        <taxon>Flavobacteriales</taxon>
        <taxon>Weeksellaceae</taxon>
        <taxon>Algoriella</taxon>
    </lineage>
</organism>
<dbReference type="GO" id="GO:0016747">
    <property type="term" value="F:acyltransferase activity, transferring groups other than amino-acyl groups"/>
    <property type="evidence" value="ECO:0007669"/>
    <property type="project" value="InterPro"/>
</dbReference>
<keyword evidence="4" id="KW-1185">Reference proteome</keyword>
<feature type="domain" description="N-acetyltransferase" evidence="2">
    <location>
        <begin position="6"/>
        <end position="93"/>
    </location>
</feature>
<dbReference type="InterPro" id="IPR016181">
    <property type="entry name" value="Acyl_CoA_acyltransferase"/>
</dbReference>
<evidence type="ECO:0000259" key="2">
    <source>
        <dbReference type="PROSITE" id="PS51729"/>
    </source>
</evidence>
<dbReference type="RefSeq" id="WP_092909160.1">
    <property type="nucleotide sequence ID" value="NZ_FOUZ01000013.1"/>
</dbReference>
<dbReference type="PROSITE" id="PS51186">
    <property type="entry name" value="GNAT"/>
    <property type="match status" value="1"/>
</dbReference>
<dbReference type="Pfam" id="PF14542">
    <property type="entry name" value="Acetyltransf_CG"/>
    <property type="match status" value="1"/>
</dbReference>
<dbReference type="CDD" id="cd04301">
    <property type="entry name" value="NAT_SF"/>
    <property type="match status" value="1"/>
</dbReference>
<evidence type="ECO:0000313" key="3">
    <source>
        <dbReference type="EMBL" id="SFN50235.1"/>
    </source>
</evidence>
<dbReference type="PANTHER" id="PTHR31435:SF10">
    <property type="entry name" value="BSR4717 PROTEIN"/>
    <property type="match status" value="1"/>
</dbReference>
<dbReference type="PANTHER" id="PTHR31435">
    <property type="entry name" value="PROTEIN NATD1"/>
    <property type="match status" value="1"/>
</dbReference>
<gene>
    <name evidence="3" type="ORF">SAMN05421738_11394</name>
</gene>
<dbReference type="InterPro" id="IPR000182">
    <property type="entry name" value="GNAT_dom"/>
</dbReference>
<dbReference type="EMBL" id="FOUZ01000013">
    <property type="protein sequence ID" value="SFN50235.1"/>
    <property type="molecule type" value="Genomic_DNA"/>
</dbReference>
<proteinExistence type="predicted"/>
<dbReference type="SUPFAM" id="SSF55729">
    <property type="entry name" value="Acyl-CoA N-acyltransferases (Nat)"/>
    <property type="match status" value="1"/>
</dbReference>
<dbReference type="Proteomes" id="UP000199149">
    <property type="component" value="Unassembled WGS sequence"/>
</dbReference>
<feature type="domain" description="N-acetyltransferase" evidence="1">
    <location>
        <begin position="1"/>
        <end position="93"/>
    </location>
</feature>
<evidence type="ECO:0000313" key="4">
    <source>
        <dbReference type="Proteomes" id="UP000199149"/>
    </source>
</evidence>
<reference evidence="4" key="1">
    <citation type="submission" date="2016-10" db="EMBL/GenBank/DDBJ databases">
        <authorList>
            <person name="Varghese N."/>
            <person name="Submissions S."/>
        </authorList>
    </citation>
    <scope>NUCLEOTIDE SEQUENCE [LARGE SCALE GENOMIC DNA]</scope>
    <source>
        <strain evidence="4">XJ109</strain>
    </source>
</reference>
<dbReference type="InterPro" id="IPR045057">
    <property type="entry name" value="Gcn5-rel_NAT"/>
</dbReference>
<dbReference type="PROSITE" id="PS51729">
    <property type="entry name" value="GNAT_YJDJ"/>
    <property type="match status" value="1"/>
</dbReference>
<sequence length="93" mass="10890">MEIRQTESGKEGRFTLYENEEPAGFIKYEWNSNGNLNATGTFVDEKYRGQHLGENLFEQLINFARQNDVKIFPICPFVVKEFEKHPELGDFLE</sequence>
<name>A0A1I4ZIW8_9FLAO</name>
<dbReference type="Gene3D" id="3.40.630.30">
    <property type="match status" value="1"/>
</dbReference>
<accession>A0A1I4ZIW8</accession>
<dbReference type="STRING" id="684065.SAMN05421738_11394"/>
<dbReference type="OrthoDB" id="9793389at2"/>
<protein>
    <submittedName>
        <fullName evidence="3">Uncharacterized protein</fullName>
    </submittedName>
</protein>
<dbReference type="InterPro" id="IPR031165">
    <property type="entry name" value="GNAT_YJDJ"/>
</dbReference>